<proteinExistence type="predicted"/>
<gene>
    <name evidence="2" type="ORF">FJTKL_12471</name>
</gene>
<protein>
    <submittedName>
        <fullName evidence="2">Uncharacterized protein</fullName>
    </submittedName>
</protein>
<evidence type="ECO:0000256" key="1">
    <source>
        <dbReference type="SAM" id="MobiDB-lite"/>
    </source>
</evidence>
<sequence length="437" mass="47991">MLKMTKPTTWEMTFAAIVNPWTIKIVVTAVGFLRIWSTTADADEVTVVIKKTCMTWNAKYELCLRTKSHDHGNQRHQDCECDRREKASDHAHNDIWDLFEPRQEGQVLEVGHVADDTDDAHGNSPEYDHDGDEANDSIPSDKLLPPRNGQRAPDNVLRGDANVGWGHSEACVVREDLVSRLSFGLALELDEHGGDLLVAARKISGLCSLCLGDKPGKLGAAPIDGVHLLADQTQKSGAMRRPLLLRDPSASDAAGLGIQRRVSTVCRCALGGLDTLLVGELDELDLGLFQPEGHLVSLLDQLLDFLDVAVDPDVLDRVSENLAQYPLLQVIVGNRGEENSPRGHAIGVERADEESLAEIDVVYTFTEDQVHDEAVVQPCDKYVRIVAVALGVRVDVRIRKNVELHLATTTGNVDWKKDRPGDAASHETDNNSHLQAM</sequence>
<feature type="compositionally biased region" description="Basic and acidic residues" evidence="1">
    <location>
        <begin position="414"/>
        <end position="430"/>
    </location>
</feature>
<dbReference type="Proteomes" id="UP001600888">
    <property type="component" value="Unassembled WGS sequence"/>
</dbReference>
<organism evidence="2 3">
    <name type="scientific">Diaporthe vaccinii</name>
    <dbReference type="NCBI Taxonomy" id="105482"/>
    <lineage>
        <taxon>Eukaryota</taxon>
        <taxon>Fungi</taxon>
        <taxon>Dikarya</taxon>
        <taxon>Ascomycota</taxon>
        <taxon>Pezizomycotina</taxon>
        <taxon>Sordariomycetes</taxon>
        <taxon>Sordariomycetidae</taxon>
        <taxon>Diaporthales</taxon>
        <taxon>Diaporthaceae</taxon>
        <taxon>Diaporthe</taxon>
        <taxon>Diaporthe eres species complex</taxon>
    </lineage>
</organism>
<evidence type="ECO:0000313" key="2">
    <source>
        <dbReference type="EMBL" id="KAL2280480.1"/>
    </source>
</evidence>
<accession>A0ABR4EDK3</accession>
<feature type="region of interest" description="Disordered" evidence="1">
    <location>
        <begin position="412"/>
        <end position="437"/>
    </location>
</feature>
<keyword evidence="3" id="KW-1185">Reference proteome</keyword>
<feature type="region of interest" description="Disordered" evidence="1">
    <location>
        <begin position="115"/>
        <end position="156"/>
    </location>
</feature>
<name>A0ABR4EDK3_9PEZI</name>
<dbReference type="EMBL" id="JBAWTH010000066">
    <property type="protein sequence ID" value="KAL2280480.1"/>
    <property type="molecule type" value="Genomic_DNA"/>
</dbReference>
<reference evidence="2 3" key="1">
    <citation type="submission" date="2024-03" db="EMBL/GenBank/DDBJ databases">
        <title>A high-quality draft genome sequence of Diaporthe vaccinii, a causative agent of upright dieback and viscid rot disease in cranberry plants.</title>
        <authorList>
            <person name="Sarrasin M."/>
            <person name="Lang B.F."/>
            <person name="Burger G."/>
        </authorList>
    </citation>
    <scope>NUCLEOTIDE SEQUENCE [LARGE SCALE GENOMIC DNA]</scope>
    <source>
        <strain evidence="2 3">IS7</strain>
    </source>
</reference>
<comment type="caution">
    <text evidence="2">The sequence shown here is derived from an EMBL/GenBank/DDBJ whole genome shotgun (WGS) entry which is preliminary data.</text>
</comment>
<evidence type="ECO:0000313" key="3">
    <source>
        <dbReference type="Proteomes" id="UP001600888"/>
    </source>
</evidence>